<dbReference type="NCBIfam" id="NF003009">
    <property type="entry name" value="PRK03826.1"/>
    <property type="match status" value="1"/>
</dbReference>
<dbReference type="Proteomes" id="UP001332931">
    <property type="component" value="Unassembled WGS sequence"/>
</dbReference>
<dbReference type="InterPro" id="IPR003607">
    <property type="entry name" value="HD/PDEase_dom"/>
</dbReference>
<dbReference type="EMBL" id="JAZGJQ010000001">
    <property type="protein sequence ID" value="MEE6146615.1"/>
    <property type="molecule type" value="Genomic_DNA"/>
</dbReference>
<dbReference type="RefSeq" id="WP_330957378.1">
    <property type="nucleotide sequence ID" value="NZ_JAZGJQ010000001.1"/>
</dbReference>
<feature type="compositionally biased region" description="Basic and acidic residues" evidence="1">
    <location>
        <begin position="11"/>
        <end position="20"/>
    </location>
</feature>
<dbReference type="Gene3D" id="1.10.3210.10">
    <property type="entry name" value="Hypothetical protein af1432"/>
    <property type="match status" value="1"/>
</dbReference>
<protein>
    <submittedName>
        <fullName evidence="3">5'-deoxynucleotidase</fullName>
        <ecNumber evidence="3">3.1.3.89</ecNumber>
    </submittedName>
</protein>
<dbReference type="EC" id="3.1.3.89" evidence="3"/>
<evidence type="ECO:0000313" key="4">
    <source>
        <dbReference type="Proteomes" id="UP001332931"/>
    </source>
</evidence>
<sequence length="246" mass="26904">MAEGLTGGRAPGEKPVRAEVTRAGTARAGTVRAEVTRAGTLRAEVTRAGTARDSHFFAVLSRMRYIERWSLMRSARPENLAEHSLEVAEIAHALCVIGNVRYGRDLDASHAALLGIYHDAPEIITGDLPTPVKYFSGRTRQAYGEVEDAAKEQLLSTLPDDLRPVYEDVLGTSCEDAYLLRLVKAADKISALIKCVEEDAGGNGEFRSAEKTIREVVDQMAAELPEVRDFVAEFLPSYGQTLDELL</sequence>
<dbReference type="Pfam" id="PF12917">
    <property type="entry name" value="YfbR-like"/>
    <property type="match status" value="1"/>
</dbReference>
<evidence type="ECO:0000256" key="1">
    <source>
        <dbReference type="SAM" id="MobiDB-lite"/>
    </source>
</evidence>
<feature type="domain" description="HD/PDEase" evidence="2">
    <location>
        <begin position="76"/>
        <end position="201"/>
    </location>
</feature>
<reference evidence="3 4" key="1">
    <citation type="submission" date="2024-01" db="EMBL/GenBank/DDBJ databases">
        <title>Description of Olsenella sp. nov., isolated from pig feces.</title>
        <authorList>
            <person name="Chang Y.-H."/>
        </authorList>
    </citation>
    <scope>NUCLEOTIDE SEQUENCE [LARGE SCALE GENOMIC DNA]</scope>
    <source>
        <strain evidence="3 4">YH-ols2223</strain>
    </source>
</reference>
<evidence type="ECO:0000259" key="2">
    <source>
        <dbReference type="SMART" id="SM00471"/>
    </source>
</evidence>
<feature type="region of interest" description="Disordered" evidence="1">
    <location>
        <begin position="1"/>
        <end position="28"/>
    </location>
</feature>
<organism evidence="3 4">
    <name type="scientific">Olsenella absiana</name>
    <dbReference type="NCBI Taxonomy" id="3115222"/>
    <lineage>
        <taxon>Bacteria</taxon>
        <taxon>Bacillati</taxon>
        <taxon>Actinomycetota</taxon>
        <taxon>Coriobacteriia</taxon>
        <taxon>Coriobacteriales</taxon>
        <taxon>Atopobiaceae</taxon>
        <taxon>Olsenella</taxon>
    </lineage>
</organism>
<dbReference type="CDD" id="cd00077">
    <property type="entry name" value="HDc"/>
    <property type="match status" value="1"/>
</dbReference>
<dbReference type="SUPFAM" id="SSF109604">
    <property type="entry name" value="HD-domain/PDEase-like"/>
    <property type="match status" value="1"/>
</dbReference>
<name>A0ABU7R7N7_9ACTN</name>
<gene>
    <name evidence="3" type="primary">yfbR</name>
    <name evidence="3" type="ORF">VXJ25_01190</name>
</gene>
<dbReference type="SMART" id="SM00471">
    <property type="entry name" value="HDc"/>
    <property type="match status" value="1"/>
</dbReference>
<dbReference type="GO" id="GO:0002953">
    <property type="term" value="F:5'-deoxynucleotidase activity"/>
    <property type="evidence" value="ECO:0007669"/>
    <property type="project" value="UniProtKB-EC"/>
</dbReference>
<proteinExistence type="predicted"/>
<keyword evidence="4" id="KW-1185">Reference proteome</keyword>
<evidence type="ECO:0000313" key="3">
    <source>
        <dbReference type="EMBL" id="MEE6146615.1"/>
    </source>
</evidence>
<feature type="compositionally biased region" description="Gly residues" evidence="1">
    <location>
        <begin position="1"/>
        <end position="10"/>
    </location>
</feature>
<comment type="caution">
    <text evidence="3">The sequence shown here is derived from an EMBL/GenBank/DDBJ whole genome shotgun (WGS) entry which is preliminary data.</text>
</comment>
<accession>A0ABU7R7N7</accession>
<keyword evidence="3" id="KW-0378">Hydrolase</keyword>